<accession>A0ABQ9WTH3</accession>
<keyword evidence="2" id="KW-1185">Reference proteome</keyword>
<dbReference type="SUPFAM" id="SSF51126">
    <property type="entry name" value="Pectin lyase-like"/>
    <property type="match status" value="1"/>
</dbReference>
<comment type="caution">
    <text evidence="1">The sequence shown here is derived from an EMBL/GenBank/DDBJ whole genome shotgun (WGS) entry which is preliminary data.</text>
</comment>
<dbReference type="InterPro" id="IPR011050">
    <property type="entry name" value="Pectin_lyase_fold/virulence"/>
</dbReference>
<sequence length="262" mass="27921">MDVDNKIDTQTNNCLAVPSWSSLNFSESGHSVPLVGTVLSTDDVWSDEVTDSVVITSSNLDRCDACCTGALFSGNRFWTLSTHNCSFSHFTLTNEVQQTLTATTSFIGDVFASLTRNGEGGAIQFKPSDASAVLTVTNCAFTTCTSSSSFTGGAVQESNGKVVVTGTTFTECTRHSGGAIVITAAQLTVSDNVFYCCKAICKSWDVERGNMDFYADLSTPETYRLNGGGGATWIELQSSYYLLSSWLFECCLAPSFGGGIVL</sequence>
<evidence type="ECO:0000313" key="2">
    <source>
        <dbReference type="Proteomes" id="UP001281761"/>
    </source>
</evidence>
<gene>
    <name evidence="1" type="ORF">BLNAU_23757</name>
</gene>
<name>A0ABQ9WTH3_9EUKA</name>
<reference evidence="1 2" key="1">
    <citation type="journal article" date="2022" name="bioRxiv">
        <title>Genomics of Preaxostyla Flagellates Illuminates Evolutionary Transitions and the Path Towards Mitochondrial Loss.</title>
        <authorList>
            <person name="Novak L.V.F."/>
            <person name="Treitli S.C."/>
            <person name="Pyrih J."/>
            <person name="Halakuc P."/>
            <person name="Pipaliya S.V."/>
            <person name="Vacek V."/>
            <person name="Brzon O."/>
            <person name="Soukal P."/>
            <person name="Eme L."/>
            <person name="Dacks J.B."/>
            <person name="Karnkowska A."/>
            <person name="Elias M."/>
            <person name="Hampl V."/>
        </authorList>
    </citation>
    <scope>NUCLEOTIDE SEQUENCE [LARGE SCALE GENOMIC DNA]</scope>
    <source>
        <strain evidence="1">NAU3</strain>
        <tissue evidence="1">Gut</tissue>
    </source>
</reference>
<organism evidence="1 2">
    <name type="scientific">Blattamonas nauphoetae</name>
    <dbReference type="NCBI Taxonomy" id="2049346"/>
    <lineage>
        <taxon>Eukaryota</taxon>
        <taxon>Metamonada</taxon>
        <taxon>Preaxostyla</taxon>
        <taxon>Oxymonadida</taxon>
        <taxon>Blattamonas</taxon>
    </lineage>
</organism>
<dbReference type="EMBL" id="JARBJD010000518">
    <property type="protein sequence ID" value="KAK2941335.1"/>
    <property type="molecule type" value="Genomic_DNA"/>
</dbReference>
<dbReference type="Proteomes" id="UP001281761">
    <property type="component" value="Unassembled WGS sequence"/>
</dbReference>
<proteinExistence type="predicted"/>
<protein>
    <submittedName>
        <fullName evidence="1">Uncharacterized protein</fullName>
    </submittedName>
</protein>
<evidence type="ECO:0000313" key="1">
    <source>
        <dbReference type="EMBL" id="KAK2941335.1"/>
    </source>
</evidence>